<keyword evidence="7 8" id="KW-0472">Membrane</keyword>
<evidence type="ECO:0000313" key="10">
    <source>
        <dbReference type="EMBL" id="KAK7858467.1"/>
    </source>
</evidence>
<feature type="transmembrane region" description="Helical" evidence="8">
    <location>
        <begin position="126"/>
        <end position="146"/>
    </location>
</feature>
<evidence type="ECO:0000256" key="7">
    <source>
        <dbReference type="ARBA" id="ARBA00023136"/>
    </source>
</evidence>
<sequence>MASPMSSASLIDTLSLKVFNFVLLLISLIILTTDTATAHIEILISTVTFKVHFNKIYAYRYMLATNVIGFAYTLLQIVFSFGMAAFNLISMVIRIWITKDLRATIDGMCLVIDKSIYEKAYGSTSLFLLSFVCTAILSVISSYALPRKGVEFFTAGLFNWSTTSFGLFIRSSFGDFLGWENPEIV</sequence>
<dbReference type="AlphaFoldDB" id="A0AAW0M3D7"/>
<reference evidence="10" key="3">
    <citation type="submission" date="2023-07" db="EMBL/GenBank/DDBJ databases">
        <title>An improved reference 1 genome and first organelle genomes of Quercus suber.</title>
        <authorList>
            <consortium name="Genosuber Consortium"/>
            <person name="Usie A."/>
            <person name="Serra O."/>
            <person name="Barros P."/>
        </authorList>
    </citation>
    <scope>NUCLEOTIDE SEQUENCE</scope>
    <source>
        <strain evidence="10">HL8</strain>
        <tissue evidence="10">Leaves</tissue>
    </source>
</reference>
<comment type="caution">
    <text evidence="8">Lacks conserved residue(s) required for the propagation of feature annotation.</text>
</comment>
<dbReference type="PANTHER" id="PTHR33573">
    <property type="entry name" value="CASP-LIKE PROTEIN 4A4"/>
    <property type="match status" value="1"/>
</dbReference>
<proteinExistence type="inferred from homology"/>
<comment type="caution">
    <text evidence="10">The sequence shown here is derived from an EMBL/GenBank/DDBJ whole genome shotgun (WGS) entry which is preliminary data.</text>
</comment>
<evidence type="ECO:0000256" key="5">
    <source>
        <dbReference type="ARBA" id="ARBA00022692"/>
    </source>
</evidence>
<comment type="subunit">
    <text evidence="3 8">Homodimer and heterodimers.</text>
</comment>
<protein>
    <recommendedName>
        <fullName evidence="8">CASP-like protein</fullName>
    </recommendedName>
</protein>
<dbReference type="Pfam" id="PF04535">
    <property type="entry name" value="CASP_dom"/>
    <property type="match status" value="1"/>
</dbReference>
<dbReference type="InterPro" id="IPR006702">
    <property type="entry name" value="CASP_dom"/>
</dbReference>
<evidence type="ECO:0000256" key="3">
    <source>
        <dbReference type="ARBA" id="ARBA00011489"/>
    </source>
</evidence>
<feature type="transmembrane region" description="Helical" evidence="8">
    <location>
        <begin position="62"/>
        <end position="89"/>
    </location>
</feature>
<dbReference type="PANTHER" id="PTHR33573:SF40">
    <property type="entry name" value="CASP-LIKE PROTEIN 4D2"/>
    <property type="match status" value="1"/>
</dbReference>
<accession>A0AAW0M3D7</accession>
<keyword evidence="5 8" id="KW-0812">Transmembrane</keyword>
<evidence type="ECO:0000256" key="6">
    <source>
        <dbReference type="ARBA" id="ARBA00022989"/>
    </source>
</evidence>
<name>A0AAW0M3D7_QUESU</name>
<evidence type="ECO:0000259" key="9">
    <source>
        <dbReference type="Pfam" id="PF04535"/>
    </source>
</evidence>
<organism evidence="10">
    <name type="scientific">Quercus suber</name>
    <name type="common">Cork oak</name>
    <dbReference type="NCBI Taxonomy" id="58331"/>
    <lineage>
        <taxon>Eukaryota</taxon>
        <taxon>Viridiplantae</taxon>
        <taxon>Streptophyta</taxon>
        <taxon>Embryophyta</taxon>
        <taxon>Tracheophyta</taxon>
        <taxon>Spermatophyta</taxon>
        <taxon>Magnoliopsida</taxon>
        <taxon>eudicotyledons</taxon>
        <taxon>Gunneridae</taxon>
        <taxon>Pentapetalae</taxon>
        <taxon>rosids</taxon>
        <taxon>fabids</taxon>
        <taxon>Fagales</taxon>
        <taxon>Fagaceae</taxon>
        <taxon>Quercus</taxon>
    </lineage>
</organism>
<comment type="subcellular location">
    <subcellularLocation>
        <location evidence="1 8">Cell membrane</location>
        <topology evidence="1 8">Multi-pass membrane protein</topology>
    </subcellularLocation>
</comment>
<gene>
    <name evidence="10" type="ORF">CFP56_012208</name>
</gene>
<evidence type="ECO:0000256" key="8">
    <source>
        <dbReference type="RuleBase" id="RU361233"/>
    </source>
</evidence>
<dbReference type="GO" id="GO:0005886">
    <property type="term" value="C:plasma membrane"/>
    <property type="evidence" value="ECO:0007669"/>
    <property type="project" value="UniProtKB-SubCell"/>
</dbReference>
<dbReference type="EMBL" id="PKMF04000019">
    <property type="protein sequence ID" value="KAK7858467.1"/>
    <property type="molecule type" value="Genomic_DNA"/>
</dbReference>
<feature type="domain" description="Casparian strip membrane protein" evidence="9">
    <location>
        <begin position="14"/>
        <end position="81"/>
    </location>
</feature>
<comment type="similarity">
    <text evidence="2 8">Belongs to the Casparian strip membrane proteins (CASP) family.</text>
</comment>
<evidence type="ECO:0000256" key="1">
    <source>
        <dbReference type="ARBA" id="ARBA00004651"/>
    </source>
</evidence>
<reference evidence="10" key="1">
    <citation type="submission" date="2017-12" db="EMBL/GenBank/DDBJ databases">
        <authorList>
            <person name="Barbosa P."/>
            <person name="Usie A."/>
            <person name="Ramos A.M."/>
        </authorList>
    </citation>
    <scope>NUCLEOTIDE SEQUENCE</scope>
    <source>
        <strain evidence="10">HL8</strain>
        <tissue evidence="10">Leaves</tissue>
    </source>
</reference>
<keyword evidence="6 8" id="KW-1133">Transmembrane helix</keyword>
<evidence type="ECO:0000256" key="4">
    <source>
        <dbReference type="ARBA" id="ARBA00022475"/>
    </source>
</evidence>
<keyword evidence="4 8" id="KW-1003">Cell membrane</keyword>
<evidence type="ECO:0000256" key="2">
    <source>
        <dbReference type="ARBA" id="ARBA00007651"/>
    </source>
</evidence>
<reference evidence="10" key="2">
    <citation type="journal article" date="2018" name="Sci. Data">
        <title>The draft genome sequence of cork oak.</title>
        <authorList>
            <person name="Ramos A.M."/>
            <person name="Usie A."/>
            <person name="Barbosa P."/>
            <person name="Barros P.M."/>
            <person name="Capote T."/>
            <person name="Chaves I."/>
            <person name="Simoes F."/>
            <person name="Abreu I."/>
            <person name="Carrasquinho I."/>
            <person name="Faro C."/>
            <person name="Guimaraes J.B."/>
            <person name="Mendonca D."/>
            <person name="Nobrega F."/>
            <person name="Rodrigues L."/>
            <person name="Saibo N.J.M."/>
            <person name="Varela M.C."/>
            <person name="Egas C."/>
            <person name="Matos J."/>
            <person name="Miguel C.M."/>
            <person name="Oliveira M.M."/>
            <person name="Ricardo C.P."/>
            <person name="Goncalves S."/>
        </authorList>
    </citation>
    <scope>NUCLEOTIDE SEQUENCE [LARGE SCALE GENOMIC DNA]</scope>
    <source>
        <strain evidence="10">HL8</strain>
    </source>
</reference>